<evidence type="ECO:0000313" key="2">
    <source>
        <dbReference type="Proteomes" id="UP000540412"/>
    </source>
</evidence>
<accession>A0A7W9PN96</accession>
<organism evidence="1 2">
    <name type="scientific">Nocardia transvalensis</name>
    <dbReference type="NCBI Taxonomy" id="37333"/>
    <lineage>
        <taxon>Bacteria</taxon>
        <taxon>Bacillati</taxon>
        <taxon>Actinomycetota</taxon>
        <taxon>Actinomycetes</taxon>
        <taxon>Mycobacteriales</taxon>
        <taxon>Nocardiaceae</taxon>
        <taxon>Nocardia</taxon>
    </lineage>
</organism>
<dbReference type="Proteomes" id="UP000540412">
    <property type="component" value="Unassembled WGS sequence"/>
</dbReference>
<dbReference type="AlphaFoldDB" id="A0A7W9PN96"/>
<gene>
    <name evidence="1" type="ORF">BJY24_007660</name>
</gene>
<protein>
    <recommendedName>
        <fullName evidence="3">WXG100 family type VII secretion target</fullName>
    </recommendedName>
</protein>
<evidence type="ECO:0008006" key="3">
    <source>
        <dbReference type="Google" id="ProtNLM"/>
    </source>
</evidence>
<sequence length="104" mass="11231">MTKPIHVDYGASELATGKVGMLVSAMEENTERLRGLAKGLKEVLNGVMGDAYEGTMNSFNNDLNLYDAAVKRLNGKIDENTRSGGNINQVDIQQGNRFAGLGRV</sequence>
<keyword evidence="2" id="KW-1185">Reference proteome</keyword>
<dbReference type="EMBL" id="JACHIT010000002">
    <property type="protein sequence ID" value="MBB5918748.1"/>
    <property type="molecule type" value="Genomic_DNA"/>
</dbReference>
<evidence type="ECO:0000313" key="1">
    <source>
        <dbReference type="EMBL" id="MBB5918748.1"/>
    </source>
</evidence>
<comment type="caution">
    <text evidence="1">The sequence shown here is derived from an EMBL/GenBank/DDBJ whole genome shotgun (WGS) entry which is preliminary data.</text>
</comment>
<proteinExistence type="predicted"/>
<name>A0A7W9PN96_9NOCA</name>
<dbReference type="RefSeq" id="WP_040752208.1">
    <property type="nucleotide sequence ID" value="NZ_JACHIT010000002.1"/>
</dbReference>
<reference evidence="1 2" key="1">
    <citation type="submission" date="2020-08" db="EMBL/GenBank/DDBJ databases">
        <title>Sequencing the genomes of 1000 actinobacteria strains.</title>
        <authorList>
            <person name="Klenk H.-P."/>
        </authorList>
    </citation>
    <scope>NUCLEOTIDE SEQUENCE [LARGE SCALE GENOMIC DNA]</scope>
    <source>
        <strain evidence="1 2">DSM 43582</strain>
    </source>
</reference>